<dbReference type="InterPro" id="IPR012893">
    <property type="entry name" value="HipA-like_C"/>
</dbReference>
<gene>
    <name evidence="5" type="primary">yjjJ</name>
    <name evidence="5" type="ORF">E9531_14580</name>
</gene>
<dbReference type="OrthoDB" id="8555656at2"/>
<evidence type="ECO:0000256" key="2">
    <source>
        <dbReference type="ARBA" id="ARBA00022679"/>
    </source>
</evidence>
<evidence type="ECO:0000259" key="4">
    <source>
        <dbReference type="Pfam" id="PF07804"/>
    </source>
</evidence>
<organism evidence="5 6">
    <name type="scientific">Lampropedia puyangensis</name>
    <dbReference type="NCBI Taxonomy" id="1330072"/>
    <lineage>
        <taxon>Bacteria</taxon>
        <taxon>Pseudomonadati</taxon>
        <taxon>Pseudomonadota</taxon>
        <taxon>Betaproteobacteria</taxon>
        <taxon>Burkholderiales</taxon>
        <taxon>Comamonadaceae</taxon>
        <taxon>Lampropedia</taxon>
    </lineage>
</organism>
<evidence type="ECO:0000256" key="3">
    <source>
        <dbReference type="ARBA" id="ARBA00022777"/>
    </source>
</evidence>
<dbReference type="PANTHER" id="PTHR37419">
    <property type="entry name" value="SERINE/THREONINE-PROTEIN KINASE TOXIN HIPA"/>
    <property type="match status" value="1"/>
</dbReference>
<dbReference type="RefSeq" id="WP_136574506.1">
    <property type="nucleotide sequence ID" value="NZ_STFG01000021.1"/>
</dbReference>
<dbReference type="EMBL" id="STFG01000021">
    <property type="protein sequence ID" value="THT98434.1"/>
    <property type="molecule type" value="Genomic_DNA"/>
</dbReference>
<sequence length="458" mass="49760">MQNYPTLIRQQLRSSPANAAQLIDVIGISQPTLSRALQQMGDEVLRFGAARSIHYALRDAARGVPDVAVYRVDPQGCVALLGHLMAVMPEGFVMRQADGRSLHSDGLPWWLLDMRPQGYLGRAWAQRHAQALQLPPRIAQWSDRQTLQALLMLGADHPGNLLLGEQARQQFLAQRLPPAIALEGKTTAYAALAQAASAGELPGSSAGGEQPKFTAYAWVHTALSDRAERGEVSAQHVLVKFTERDGGAVAERWRDVLLCEHLALQTLAESGVAAAQSQWLHTPEQAFLEVQRFDRTPSEGRHGLISLAALDAEFVGNITLGWPGVCQALAKSKTITPQAASTATLLWAFGSLIGNTDMHGGNLSFLTDQGRPYELAPAYDMSPMAFAPRSGGGLPDALPALQLRADIPHVHWHQALALAQSFVAKLYTTSTWSPRFSPCLQALTEHVKQAEQQIRKLA</sequence>
<name>A0A4S8EX46_9BURK</name>
<dbReference type="Pfam" id="PF07804">
    <property type="entry name" value="HipA_C"/>
    <property type="match status" value="1"/>
</dbReference>
<dbReference type="Gene3D" id="1.10.1070.20">
    <property type="match status" value="1"/>
</dbReference>
<feature type="domain" description="HipA-like C-terminal" evidence="4">
    <location>
        <begin position="204"/>
        <end position="405"/>
    </location>
</feature>
<dbReference type="AlphaFoldDB" id="A0A4S8EX46"/>
<dbReference type="PANTHER" id="PTHR37419:SF8">
    <property type="entry name" value="TOXIN YJJJ"/>
    <property type="match status" value="1"/>
</dbReference>
<protein>
    <submittedName>
        <fullName evidence="5">Type II toxin-antitoxin system HipA family toxin YjjJ</fullName>
    </submittedName>
</protein>
<comment type="caution">
    <text evidence="5">The sequence shown here is derived from an EMBL/GenBank/DDBJ whole genome shotgun (WGS) entry which is preliminary data.</text>
</comment>
<dbReference type="GO" id="GO:0005829">
    <property type="term" value="C:cytosol"/>
    <property type="evidence" value="ECO:0007669"/>
    <property type="project" value="TreeGrafter"/>
</dbReference>
<dbReference type="InterPro" id="IPR052028">
    <property type="entry name" value="HipA_Ser/Thr_kinase"/>
</dbReference>
<evidence type="ECO:0000313" key="5">
    <source>
        <dbReference type="EMBL" id="THT98434.1"/>
    </source>
</evidence>
<proteinExistence type="inferred from homology"/>
<keyword evidence="6" id="KW-1185">Reference proteome</keyword>
<reference evidence="5 6" key="1">
    <citation type="journal article" date="2015" name="Antonie Van Leeuwenhoek">
        <title>Lampropedia puyangensis sp. nov., isolated from symptomatic bark of Populus ? euramericana canker and emended description of Lampropedia hyalina (Ehrenberg 1832) Lee et al. 2004.</title>
        <authorList>
            <person name="Li Y."/>
            <person name="Wang T."/>
            <person name="Piao C.G."/>
            <person name="Wang L.F."/>
            <person name="Tian G.Z."/>
            <person name="Zhu T.H."/>
            <person name="Guo M.W."/>
        </authorList>
    </citation>
    <scope>NUCLEOTIDE SEQUENCE [LARGE SCALE GENOMIC DNA]</scope>
    <source>
        <strain evidence="5 6">2-bin</strain>
    </source>
</reference>
<evidence type="ECO:0000313" key="6">
    <source>
        <dbReference type="Proteomes" id="UP000308917"/>
    </source>
</evidence>
<evidence type="ECO:0000256" key="1">
    <source>
        <dbReference type="ARBA" id="ARBA00010164"/>
    </source>
</evidence>
<dbReference type="GO" id="GO:0004674">
    <property type="term" value="F:protein serine/threonine kinase activity"/>
    <property type="evidence" value="ECO:0007669"/>
    <property type="project" value="TreeGrafter"/>
</dbReference>
<comment type="similarity">
    <text evidence="1">Belongs to the HipA Ser/Thr kinase family.</text>
</comment>
<dbReference type="Proteomes" id="UP000308917">
    <property type="component" value="Unassembled WGS sequence"/>
</dbReference>
<accession>A0A4S8EX46</accession>
<keyword evidence="2" id="KW-0808">Transferase</keyword>
<dbReference type="NCBIfam" id="NF007297">
    <property type="entry name" value="PRK09775.1"/>
    <property type="match status" value="1"/>
</dbReference>
<keyword evidence="3" id="KW-0418">Kinase</keyword>